<evidence type="ECO:0000259" key="1">
    <source>
        <dbReference type="PROSITE" id="PS51186"/>
    </source>
</evidence>
<keyword evidence="2" id="KW-0808">Transferase</keyword>
<dbReference type="InterPro" id="IPR016181">
    <property type="entry name" value="Acyl_CoA_acyltransferase"/>
</dbReference>
<dbReference type="Pfam" id="PF13302">
    <property type="entry name" value="Acetyltransf_3"/>
    <property type="match status" value="1"/>
</dbReference>
<dbReference type="InterPro" id="IPR000182">
    <property type="entry name" value="GNAT_dom"/>
</dbReference>
<evidence type="ECO:0000313" key="2">
    <source>
        <dbReference type="EMBL" id="MFC3442030.1"/>
    </source>
</evidence>
<proteinExistence type="predicted"/>
<protein>
    <submittedName>
        <fullName evidence="2">GNAT family N-acetyltransferase</fullName>
        <ecNumber evidence="2">2.3.-.-</ecNumber>
    </submittedName>
</protein>
<name>A0ABV7NGA0_9SPHN</name>
<dbReference type="EMBL" id="JBHRVU010000004">
    <property type="protein sequence ID" value="MFC3442030.1"/>
    <property type="molecule type" value="Genomic_DNA"/>
</dbReference>
<dbReference type="Gene3D" id="3.40.630.30">
    <property type="match status" value="1"/>
</dbReference>
<gene>
    <name evidence="2" type="ORF">ACFOKF_12705</name>
</gene>
<accession>A0ABV7NGA0</accession>
<dbReference type="EC" id="2.3.-.-" evidence="2"/>
<dbReference type="PROSITE" id="PS51186">
    <property type="entry name" value="GNAT"/>
    <property type="match status" value="1"/>
</dbReference>
<dbReference type="GO" id="GO:0016746">
    <property type="term" value="F:acyltransferase activity"/>
    <property type="evidence" value="ECO:0007669"/>
    <property type="project" value="UniProtKB-KW"/>
</dbReference>
<dbReference type="SUPFAM" id="SSF55729">
    <property type="entry name" value="Acyl-CoA N-acyltransferases (Nat)"/>
    <property type="match status" value="1"/>
</dbReference>
<dbReference type="Proteomes" id="UP001595681">
    <property type="component" value="Unassembled WGS sequence"/>
</dbReference>
<evidence type="ECO:0000313" key="3">
    <source>
        <dbReference type="Proteomes" id="UP001595681"/>
    </source>
</evidence>
<dbReference type="PANTHER" id="PTHR43610">
    <property type="entry name" value="BLL6696 PROTEIN"/>
    <property type="match status" value="1"/>
</dbReference>
<comment type="caution">
    <text evidence="2">The sequence shown here is derived from an EMBL/GenBank/DDBJ whole genome shotgun (WGS) entry which is preliminary data.</text>
</comment>
<keyword evidence="2" id="KW-0012">Acyltransferase</keyword>
<organism evidence="2 3">
    <name type="scientific">Sphingobium rhizovicinum</name>
    <dbReference type="NCBI Taxonomy" id="432308"/>
    <lineage>
        <taxon>Bacteria</taxon>
        <taxon>Pseudomonadati</taxon>
        <taxon>Pseudomonadota</taxon>
        <taxon>Alphaproteobacteria</taxon>
        <taxon>Sphingomonadales</taxon>
        <taxon>Sphingomonadaceae</taxon>
        <taxon>Sphingobium</taxon>
    </lineage>
</organism>
<reference evidence="3" key="1">
    <citation type="journal article" date="2019" name="Int. J. Syst. Evol. Microbiol.">
        <title>The Global Catalogue of Microorganisms (GCM) 10K type strain sequencing project: providing services to taxonomists for standard genome sequencing and annotation.</title>
        <authorList>
            <consortium name="The Broad Institute Genomics Platform"/>
            <consortium name="The Broad Institute Genome Sequencing Center for Infectious Disease"/>
            <person name="Wu L."/>
            <person name="Ma J."/>
        </authorList>
    </citation>
    <scope>NUCLEOTIDE SEQUENCE [LARGE SCALE GENOMIC DNA]</scope>
    <source>
        <strain evidence="3">CCM 7491</strain>
    </source>
</reference>
<sequence>MNRIDQLLAPIDVPGLSLEQLRAEHREELRAICPADDPVWDIYPSRWAGADFDAAFDATIANPDRCPFLIHADGVAVGMSGYLHLHPEDNALELGGTYMAPAARGTGLNSRIKPLLIGRALDCGFTRIEFRIDVRNVRSQKAVEKLGAVREGVLRKQRITWTGHVRDTIIYSILADEWRDRLVAQG</sequence>
<dbReference type="PANTHER" id="PTHR43610:SF1">
    <property type="entry name" value="N-ACETYLTRANSFERASE DOMAIN-CONTAINING PROTEIN"/>
    <property type="match status" value="1"/>
</dbReference>
<keyword evidence="3" id="KW-1185">Reference proteome</keyword>
<feature type="domain" description="N-acetyltransferase" evidence="1">
    <location>
        <begin position="27"/>
        <end position="176"/>
    </location>
</feature>
<dbReference type="RefSeq" id="WP_380796051.1">
    <property type="nucleotide sequence ID" value="NZ_JBHRVU010000004.1"/>
</dbReference>